<gene>
    <name evidence="1" type="ORF">MAR_030351</name>
</gene>
<evidence type="ECO:0000313" key="1">
    <source>
        <dbReference type="EMBL" id="WAQ97661.1"/>
    </source>
</evidence>
<protein>
    <recommendedName>
        <fullName evidence="3">Methyltransferase type 11 domain-containing protein</fullName>
    </recommendedName>
</protein>
<accession>A0ABY7DL32</accession>
<evidence type="ECO:0000313" key="2">
    <source>
        <dbReference type="Proteomes" id="UP001164746"/>
    </source>
</evidence>
<evidence type="ECO:0008006" key="3">
    <source>
        <dbReference type="Google" id="ProtNLM"/>
    </source>
</evidence>
<name>A0ABY7DL32_MYAAR</name>
<dbReference type="EMBL" id="CP111013">
    <property type="protein sequence ID" value="WAQ97661.1"/>
    <property type="molecule type" value="Genomic_DNA"/>
</dbReference>
<sequence>MAFSYLGPESPRPLSVISEGFQNRFRIPAYPEWQGYSFGSRYDEDMYTLVDKYLGLETTDRVCYIGDPKGSLAEGIINRFCLLEPVMNVIPGHYSYVETESNKMLPIRVANVGSEEYFRLQAKEKPETRIVFDKIVIKDALRYFENPVEMYCNIMKCLSKDGKMLIIHRASSINTLPVFMNAKRRLEDNEIPYSDVIKDLKALDFDVQWEIENLNLTISKKQWYSMLESKFPPQMEIMSDFEVRSGIRELTEGIMKYEGDLVEVNDRLLFIVVSNPAQRKRGFPSIKRYNADEMVPFPNAKDLNYSMEISPDLNDFVQDKLKKMAKERQQTSGIVFG</sequence>
<keyword evidence="2" id="KW-1185">Reference proteome</keyword>
<proteinExistence type="predicted"/>
<reference evidence="1" key="1">
    <citation type="submission" date="2022-11" db="EMBL/GenBank/DDBJ databases">
        <title>Centuries of genome instability and evolution in soft-shell clam transmissible cancer (bioRxiv).</title>
        <authorList>
            <person name="Hart S.F.M."/>
            <person name="Yonemitsu M.A."/>
            <person name="Giersch R.M."/>
            <person name="Beal B.F."/>
            <person name="Arriagada G."/>
            <person name="Davis B.W."/>
            <person name="Ostrander E.A."/>
            <person name="Goff S.P."/>
            <person name="Metzger M.J."/>
        </authorList>
    </citation>
    <scope>NUCLEOTIDE SEQUENCE</scope>
    <source>
        <strain evidence="1">MELC-2E11</strain>
        <tissue evidence="1">Siphon/mantle</tissue>
    </source>
</reference>
<dbReference type="Proteomes" id="UP001164746">
    <property type="component" value="Chromosome 2"/>
</dbReference>
<organism evidence="1 2">
    <name type="scientific">Mya arenaria</name>
    <name type="common">Soft-shell clam</name>
    <dbReference type="NCBI Taxonomy" id="6604"/>
    <lineage>
        <taxon>Eukaryota</taxon>
        <taxon>Metazoa</taxon>
        <taxon>Spiralia</taxon>
        <taxon>Lophotrochozoa</taxon>
        <taxon>Mollusca</taxon>
        <taxon>Bivalvia</taxon>
        <taxon>Autobranchia</taxon>
        <taxon>Heteroconchia</taxon>
        <taxon>Euheterodonta</taxon>
        <taxon>Imparidentia</taxon>
        <taxon>Neoheterodontei</taxon>
        <taxon>Myida</taxon>
        <taxon>Myoidea</taxon>
        <taxon>Myidae</taxon>
        <taxon>Mya</taxon>
    </lineage>
</organism>